<dbReference type="SUPFAM" id="SSF56281">
    <property type="entry name" value="Metallo-hydrolase/oxidoreductase"/>
    <property type="match status" value="1"/>
</dbReference>
<dbReference type="PROSITE" id="PS50902">
    <property type="entry name" value="FLAVODOXIN_LIKE"/>
    <property type="match status" value="1"/>
</dbReference>
<dbReference type="PANTHER" id="PTHR43717:SF1">
    <property type="entry name" value="ANAEROBIC NITRIC OXIDE REDUCTASE FLAVORUBREDOXIN"/>
    <property type="match status" value="1"/>
</dbReference>
<dbReference type="AlphaFoldDB" id="A0A9D1JXX5"/>
<dbReference type="InterPro" id="IPR029039">
    <property type="entry name" value="Flavoprotein-like_sf"/>
</dbReference>
<dbReference type="GO" id="GO:0009055">
    <property type="term" value="F:electron transfer activity"/>
    <property type="evidence" value="ECO:0007669"/>
    <property type="project" value="InterPro"/>
</dbReference>
<dbReference type="EMBL" id="DVJQ01000048">
    <property type="protein sequence ID" value="HIS74496.1"/>
    <property type="molecule type" value="Genomic_DNA"/>
</dbReference>
<sequence>MKLIKDGVYYCGVEDFGRKIFDQLIPLPHGTTYNSYFIEGSKKRALIDTSYSKTIKEFIENLNGKGEFIDYIIANHAEGDHSEALVKVLQLNPNAKVVTNKKCMDLLIDQYAIPENKFQIINDGDEISLGNKTLRFHLAPWVHWPDTMFTHLVEDNILFTCDFLGAHITYNQGQFYAQETQEYLLSAKRYYAEIMMPFRPHCKKYLDKIKEINPSMICPSHGGVYKNPDFILDAYYEWTADTPKNKVVIPFVSMYQNTERMVDRLAEKLREEGVEVHKFDLISDDIGDLAVELVDAATVVFGASMVLAMPHPYAFFGVYLTNALRPNVKFMSILGSYGWGGNLVGKIEENTNLLQAQKLDYITVKGRAKQEDLERIDALAHTIAQKHKEIGAK</sequence>
<protein>
    <submittedName>
        <fullName evidence="3">FprA family A-type flavoprotein</fullName>
    </submittedName>
</protein>
<evidence type="ECO:0000313" key="4">
    <source>
        <dbReference type="Proteomes" id="UP000886865"/>
    </source>
</evidence>
<dbReference type="Pfam" id="PF19583">
    <property type="entry name" value="ODP"/>
    <property type="match status" value="1"/>
</dbReference>
<dbReference type="GO" id="GO:0046872">
    <property type="term" value="F:metal ion binding"/>
    <property type="evidence" value="ECO:0007669"/>
    <property type="project" value="InterPro"/>
</dbReference>
<comment type="similarity">
    <text evidence="1">In the N-terminal section; belongs to the zinc metallo-hydrolase group 3 family.</text>
</comment>
<dbReference type="InterPro" id="IPR036866">
    <property type="entry name" value="RibonucZ/Hydroxyglut_hydro"/>
</dbReference>
<dbReference type="Gene3D" id="3.60.15.10">
    <property type="entry name" value="Ribonuclease Z/Hydroxyacylglutathione hydrolase-like"/>
    <property type="match status" value="1"/>
</dbReference>
<dbReference type="CDD" id="cd07709">
    <property type="entry name" value="flavodiiron_proteins_MBL-fold"/>
    <property type="match status" value="1"/>
</dbReference>
<dbReference type="Pfam" id="PF00258">
    <property type="entry name" value="Flavodoxin_1"/>
    <property type="match status" value="1"/>
</dbReference>
<organism evidence="3 4">
    <name type="scientific">Candidatus Galligastranaerophilus intestinavium</name>
    <dbReference type="NCBI Taxonomy" id="2840836"/>
    <lineage>
        <taxon>Bacteria</taxon>
        <taxon>Candidatus Galligastranaerophilus</taxon>
    </lineage>
</organism>
<evidence type="ECO:0000313" key="3">
    <source>
        <dbReference type="EMBL" id="HIS74496.1"/>
    </source>
</evidence>
<dbReference type="InterPro" id="IPR001279">
    <property type="entry name" value="Metallo-B-lactamas"/>
</dbReference>
<proteinExistence type="inferred from homology"/>
<name>A0A9D1JXX5_9BACT</name>
<dbReference type="InterPro" id="IPR045761">
    <property type="entry name" value="ODP_dom"/>
</dbReference>
<evidence type="ECO:0000256" key="1">
    <source>
        <dbReference type="ARBA" id="ARBA00007121"/>
    </source>
</evidence>
<dbReference type="PIRSF" id="PIRSF005243">
    <property type="entry name" value="ROO"/>
    <property type="match status" value="1"/>
</dbReference>
<evidence type="ECO:0000259" key="2">
    <source>
        <dbReference type="PROSITE" id="PS50902"/>
    </source>
</evidence>
<dbReference type="SUPFAM" id="SSF52218">
    <property type="entry name" value="Flavoproteins"/>
    <property type="match status" value="1"/>
</dbReference>
<comment type="caution">
    <text evidence="3">The sequence shown here is derived from an EMBL/GenBank/DDBJ whole genome shotgun (WGS) entry which is preliminary data.</text>
</comment>
<reference evidence="3" key="2">
    <citation type="journal article" date="2021" name="PeerJ">
        <title>Extensive microbial diversity within the chicken gut microbiome revealed by metagenomics and culture.</title>
        <authorList>
            <person name="Gilroy R."/>
            <person name="Ravi A."/>
            <person name="Getino M."/>
            <person name="Pursley I."/>
            <person name="Horton D.L."/>
            <person name="Alikhan N.F."/>
            <person name="Baker D."/>
            <person name="Gharbi K."/>
            <person name="Hall N."/>
            <person name="Watson M."/>
            <person name="Adriaenssens E.M."/>
            <person name="Foster-Nyarko E."/>
            <person name="Jarju S."/>
            <person name="Secka A."/>
            <person name="Antonio M."/>
            <person name="Oren A."/>
            <person name="Chaudhuri R.R."/>
            <person name="La Ragione R."/>
            <person name="Hildebrand F."/>
            <person name="Pallen M.J."/>
        </authorList>
    </citation>
    <scope>NUCLEOTIDE SEQUENCE</scope>
    <source>
        <strain evidence="3">CHK152-2871</strain>
    </source>
</reference>
<dbReference type="InterPro" id="IPR008254">
    <property type="entry name" value="Flavodoxin/NO_synth"/>
</dbReference>
<dbReference type="GO" id="GO:0016491">
    <property type="term" value="F:oxidoreductase activity"/>
    <property type="evidence" value="ECO:0007669"/>
    <property type="project" value="InterPro"/>
</dbReference>
<dbReference type="GO" id="GO:0010181">
    <property type="term" value="F:FMN binding"/>
    <property type="evidence" value="ECO:0007669"/>
    <property type="project" value="InterPro"/>
</dbReference>
<accession>A0A9D1JXX5</accession>
<feature type="domain" description="Flavodoxin-like" evidence="2">
    <location>
        <begin position="247"/>
        <end position="384"/>
    </location>
</feature>
<dbReference type="Proteomes" id="UP000886865">
    <property type="component" value="Unassembled WGS sequence"/>
</dbReference>
<gene>
    <name evidence="3" type="ORF">IAA86_05715</name>
</gene>
<reference evidence="3" key="1">
    <citation type="submission" date="2020-10" db="EMBL/GenBank/DDBJ databases">
        <authorList>
            <person name="Gilroy R."/>
        </authorList>
    </citation>
    <scope>NUCLEOTIDE SEQUENCE</scope>
    <source>
        <strain evidence="3">CHK152-2871</strain>
    </source>
</reference>
<dbReference type="Gene3D" id="3.40.50.360">
    <property type="match status" value="1"/>
</dbReference>
<dbReference type="SMART" id="SM00849">
    <property type="entry name" value="Lactamase_B"/>
    <property type="match status" value="1"/>
</dbReference>
<dbReference type="InterPro" id="IPR016440">
    <property type="entry name" value="Rubredoxin-O_OxRdtase"/>
</dbReference>
<dbReference type="PANTHER" id="PTHR43717">
    <property type="entry name" value="ANAEROBIC NITRIC OXIDE REDUCTASE FLAVORUBREDOXIN"/>
    <property type="match status" value="1"/>
</dbReference>